<dbReference type="EMBL" id="JBCHKQ010000002">
    <property type="protein sequence ID" value="MEM5947720.1"/>
    <property type="molecule type" value="Genomic_DNA"/>
</dbReference>
<reference evidence="12 13" key="1">
    <citation type="submission" date="2024-03" db="EMBL/GenBank/DDBJ databases">
        <title>Ignisphaera cupida sp. nov., a hyperthermophilic hydrolytic archaeon from a hot spring of Kamchatka, and proposal of Ignisphaeraceae fam. nov.</title>
        <authorList>
            <person name="Podosokorskaya O.A."/>
            <person name="Elcheninov A.G."/>
            <person name="Maltseva A.I."/>
            <person name="Zayulina K.S."/>
            <person name="Novikov A."/>
            <person name="Merkel A.Y."/>
        </authorList>
    </citation>
    <scope>NUCLEOTIDE SEQUENCE [LARGE SCALE GENOMIC DNA]</scope>
    <source>
        <strain evidence="12 13">38H-sp</strain>
    </source>
</reference>
<keyword evidence="4 8" id="KW-0238">DNA-binding</keyword>
<dbReference type="Pfam" id="PF03449">
    <property type="entry name" value="GreA_GreB_N"/>
    <property type="match status" value="1"/>
</dbReference>
<evidence type="ECO:0000313" key="13">
    <source>
        <dbReference type="Proteomes" id="UP001466331"/>
    </source>
</evidence>
<dbReference type="InterPro" id="IPR011990">
    <property type="entry name" value="TPR-like_helical_dom_sf"/>
</dbReference>
<dbReference type="InterPro" id="IPR018151">
    <property type="entry name" value="TF_GreA/GreB_CS"/>
</dbReference>
<evidence type="ECO:0000259" key="10">
    <source>
        <dbReference type="Pfam" id="PF01272"/>
    </source>
</evidence>
<comment type="similarity">
    <text evidence="1 8 9">Belongs to the GreA/GreB family.</text>
</comment>
<dbReference type="NCBIfam" id="NF011309">
    <property type="entry name" value="PRK14720.1"/>
    <property type="match status" value="1"/>
</dbReference>
<dbReference type="InterPro" id="IPR022691">
    <property type="entry name" value="Tscrpt_elong_fac_GreA/B_N"/>
</dbReference>
<accession>A0ABU9UAL7</accession>
<evidence type="ECO:0000256" key="9">
    <source>
        <dbReference type="RuleBase" id="RU000556"/>
    </source>
</evidence>
<dbReference type="Gene3D" id="1.10.287.180">
    <property type="entry name" value="Transcription elongation factor, GreA/GreB, N-terminal domain"/>
    <property type="match status" value="1"/>
</dbReference>
<evidence type="ECO:0000256" key="1">
    <source>
        <dbReference type="ARBA" id="ARBA00008213"/>
    </source>
</evidence>
<dbReference type="HAMAP" id="MF_00105">
    <property type="entry name" value="GreA_GreB"/>
    <property type="match status" value="1"/>
</dbReference>
<organism evidence="12 13">
    <name type="scientific">Rarispira pelagica</name>
    <dbReference type="NCBI Taxonomy" id="3141764"/>
    <lineage>
        <taxon>Bacteria</taxon>
        <taxon>Pseudomonadati</taxon>
        <taxon>Spirochaetota</taxon>
        <taxon>Spirochaetia</taxon>
        <taxon>Winmispirales</taxon>
        <taxon>Winmispiraceae</taxon>
        <taxon>Rarispira</taxon>
    </lineage>
</organism>
<keyword evidence="12" id="KW-0648">Protein biosynthesis</keyword>
<evidence type="ECO:0000256" key="4">
    <source>
        <dbReference type="ARBA" id="ARBA00023125"/>
    </source>
</evidence>
<dbReference type="SUPFAM" id="SSF54534">
    <property type="entry name" value="FKBP-like"/>
    <property type="match status" value="1"/>
</dbReference>
<evidence type="ECO:0000256" key="7">
    <source>
        <dbReference type="ARBA" id="ARBA00030776"/>
    </source>
</evidence>
<comment type="caution">
    <text evidence="12">The sequence shown here is derived from an EMBL/GenBank/DDBJ whole genome shotgun (WGS) entry which is preliminary data.</text>
</comment>
<dbReference type="InterPro" id="IPR023459">
    <property type="entry name" value="Tscrpt_elong_fac_GreA/B_fam"/>
</dbReference>
<dbReference type="RefSeq" id="WP_420069171.1">
    <property type="nucleotide sequence ID" value="NZ_JBCHKQ010000002.1"/>
</dbReference>
<keyword evidence="13" id="KW-1185">Reference proteome</keyword>
<name>A0ABU9UAL7_9SPIR</name>
<dbReference type="Proteomes" id="UP001466331">
    <property type="component" value="Unassembled WGS sequence"/>
</dbReference>
<dbReference type="InterPro" id="IPR001437">
    <property type="entry name" value="Tscrpt_elong_fac_GreA/B_C"/>
</dbReference>
<feature type="domain" description="Transcription elongation factor GreA/GreB C-terminal" evidence="10">
    <location>
        <begin position="818"/>
        <end position="890"/>
    </location>
</feature>
<evidence type="ECO:0000256" key="2">
    <source>
        <dbReference type="ARBA" id="ARBA00013729"/>
    </source>
</evidence>
<gene>
    <name evidence="8 12" type="primary">greA</name>
    <name evidence="12" type="ORF">WKV44_04095</name>
</gene>
<dbReference type="SUPFAM" id="SSF48452">
    <property type="entry name" value="TPR-like"/>
    <property type="match status" value="1"/>
</dbReference>
<evidence type="ECO:0000256" key="3">
    <source>
        <dbReference type="ARBA" id="ARBA00023015"/>
    </source>
</evidence>
<feature type="domain" description="Transcription elongation factor GreA/GreB N-terminal" evidence="11">
    <location>
        <begin position="740"/>
        <end position="809"/>
    </location>
</feature>
<evidence type="ECO:0000256" key="5">
    <source>
        <dbReference type="ARBA" id="ARBA00023163"/>
    </source>
</evidence>
<evidence type="ECO:0000256" key="6">
    <source>
        <dbReference type="ARBA" id="ARBA00024916"/>
    </source>
</evidence>
<dbReference type="NCBIfam" id="TIGR01462">
    <property type="entry name" value="greA"/>
    <property type="match status" value="1"/>
</dbReference>
<keyword evidence="12" id="KW-0251">Elongation factor</keyword>
<evidence type="ECO:0000313" key="12">
    <source>
        <dbReference type="EMBL" id="MEM5947720.1"/>
    </source>
</evidence>
<dbReference type="InterPro" id="IPR028624">
    <property type="entry name" value="Tscrpt_elong_fac_GreA/B"/>
</dbReference>
<dbReference type="Gene3D" id="1.25.40.10">
    <property type="entry name" value="Tetratricopeptide repeat domain"/>
    <property type="match status" value="1"/>
</dbReference>
<dbReference type="PANTHER" id="PTHR30437">
    <property type="entry name" value="TRANSCRIPTION ELONGATION FACTOR GREA"/>
    <property type="match status" value="1"/>
</dbReference>
<sequence>MSDELKKQLQEKLTEEKWTRAALSSYSVSQFEEFDSLIDKIHGEGIANDALTICNEHLTHTQNSVVALYISGILRIEKRPIDDQNLTALIELFADHHKWKIVEYLCNRVLQYGENRFALKTLAHWYETEGLEDKKLEIWERLIKVDYEESELVKILAQKKEENGKIDEAIDLYKKALHRYINKNDFSNIKEIWEKLISLKPDDLSFYEHAETKITQVAGIQKSIQLIYSLFEAHKNNKNKDIPISLLKKILDYDPQDPRARKELIEAYKEKYKGHSYLNEYIKLSSLEQNFRNIHEAIEDFEKHIEFDVGNFVFHRSWGVGRIRSIENNEIVIDFVKKRNHSMSLSLAIESLTALDKSHIWVLKAVSSKEKLKKMIMTKPRWAVETLIKSLGNDTNMREIKAELVPAILSQREWNTWSVKAREQLKTNPMLGNVPGKSDRYMVRMHPVSFEEKLYTQFRAERNFFSRLKTIEEYLEKAEPDTEYFNEMLEYFIGFLRLEEVNENTITSALFLSRLFRKYPYLGEKADFNLSELFERIGDVRELFSKISDTEYKRLFLEYLKINSDKWAEAYKVLLPAYLNKYIIDTLKDAGRTDIIQQIVTELVDRYKEEREAFIWLIRTYIDEKWFMELLSISFERVLINFIHLLDISFREIENSKNVPFNRKINRQVQSFLFQEERIVKYLKSANEEAAIRVYSLLIDVEQLDPSILISIKNIITQKFPDIKLPGEVEAVKSIPRGIMATQASYEAKQKELKHLLEVEVPKNSKEIGAALLLGDLKENAEYKAAKEKQEMLNSTIGKLKEELEKVQIVKPENVDANSIGFGTVVTLLNNDSGKEEVYTIMGPWESDPNKGVISYLSPFGVELYGHKKDENLKFTINEREYDYTVKDIKPAKF</sequence>
<evidence type="ECO:0000256" key="8">
    <source>
        <dbReference type="HAMAP-Rule" id="MF_00105"/>
    </source>
</evidence>
<evidence type="ECO:0000259" key="11">
    <source>
        <dbReference type="Pfam" id="PF03449"/>
    </source>
</evidence>
<dbReference type="InterPro" id="IPR006359">
    <property type="entry name" value="Tscrpt_elong_fac_GreA"/>
</dbReference>
<dbReference type="Pfam" id="PF01272">
    <property type="entry name" value="GreA_GreB"/>
    <property type="match status" value="1"/>
</dbReference>
<dbReference type="Gene3D" id="3.10.50.30">
    <property type="entry name" value="Transcription elongation factor, GreA/GreB, C-terminal domain"/>
    <property type="match status" value="1"/>
</dbReference>
<dbReference type="GO" id="GO:0003746">
    <property type="term" value="F:translation elongation factor activity"/>
    <property type="evidence" value="ECO:0007669"/>
    <property type="project" value="UniProtKB-KW"/>
</dbReference>
<dbReference type="SUPFAM" id="SSF46557">
    <property type="entry name" value="GreA transcript cleavage protein, N-terminal domain"/>
    <property type="match status" value="1"/>
</dbReference>
<protein>
    <recommendedName>
        <fullName evidence="2 8">Transcription elongation factor GreA</fullName>
    </recommendedName>
    <alternativeName>
        <fullName evidence="7 8">Transcript cleavage factor GreA</fullName>
    </alternativeName>
</protein>
<dbReference type="InterPro" id="IPR036953">
    <property type="entry name" value="GreA/GreB_C_sf"/>
</dbReference>
<comment type="function">
    <text evidence="6 8 9">Necessary for efficient RNA polymerase transcription elongation past template-encoded arresting sites. The arresting sites in DNA have the property of trapping a certain fraction of elongating RNA polymerases that pass through, resulting in locked ternary complexes. Cleavage of the nascent transcript by cleavage factors such as GreA or GreB allows the resumption of elongation from the new 3'terminus. GreA releases sequences of 2 to 3 nucleotides.</text>
</comment>
<keyword evidence="5 8" id="KW-0804">Transcription</keyword>
<dbReference type="PROSITE" id="PS00830">
    <property type="entry name" value="GREAB_2"/>
    <property type="match status" value="1"/>
</dbReference>
<dbReference type="PROSITE" id="PS00829">
    <property type="entry name" value="GREAB_1"/>
    <property type="match status" value="1"/>
</dbReference>
<proteinExistence type="inferred from homology"/>
<dbReference type="PANTHER" id="PTHR30437:SF4">
    <property type="entry name" value="TRANSCRIPTION ELONGATION FACTOR GREA"/>
    <property type="match status" value="1"/>
</dbReference>
<dbReference type="InterPro" id="IPR036805">
    <property type="entry name" value="Tscrpt_elong_fac_GreA/B_N_sf"/>
</dbReference>
<keyword evidence="3 8" id="KW-0805">Transcription regulation</keyword>